<feature type="transmembrane region" description="Helical" evidence="13">
    <location>
        <begin position="224"/>
        <end position="242"/>
    </location>
</feature>
<dbReference type="GO" id="GO:0003968">
    <property type="term" value="F:RNA-directed RNA polymerase activity"/>
    <property type="evidence" value="ECO:0007669"/>
    <property type="project" value="UniProtKB-KW"/>
</dbReference>
<evidence type="ECO:0000313" key="15">
    <source>
        <dbReference type="EMBL" id="AVM87496.1"/>
    </source>
</evidence>
<evidence type="ECO:0000256" key="6">
    <source>
        <dbReference type="ARBA" id="ARBA00022695"/>
    </source>
</evidence>
<keyword evidence="4" id="KW-0696">RNA-directed RNA polymerase</keyword>
<dbReference type="PROSITE" id="PS50507">
    <property type="entry name" value="RDRP_SSRNA_POS"/>
    <property type="match status" value="1"/>
</dbReference>
<evidence type="ECO:0000256" key="12">
    <source>
        <dbReference type="SAM" id="MobiDB-lite"/>
    </source>
</evidence>
<dbReference type="CDD" id="cd23172">
    <property type="entry name" value="ps-ssRNAv_Astroviridae_RdRp"/>
    <property type="match status" value="1"/>
</dbReference>
<keyword evidence="9" id="KW-0378">Hydrolase</keyword>
<dbReference type="SUPFAM" id="SSF56672">
    <property type="entry name" value="DNA/RNA polymerases"/>
    <property type="match status" value="1"/>
</dbReference>
<evidence type="ECO:0000256" key="5">
    <source>
        <dbReference type="ARBA" id="ARBA00022679"/>
    </source>
</evidence>
<feature type="coiled-coil region" evidence="11">
    <location>
        <begin position="880"/>
        <end position="963"/>
    </location>
</feature>
<name>A0A2P1GNB2_9VIRU</name>
<dbReference type="InterPro" id="IPR001205">
    <property type="entry name" value="RNA-dir_pol_C"/>
</dbReference>
<proteinExistence type="inferred from homology"/>
<evidence type="ECO:0000256" key="7">
    <source>
        <dbReference type="ARBA" id="ARBA00022741"/>
    </source>
</evidence>
<dbReference type="GO" id="GO:0000166">
    <property type="term" value="F:nucleotide binding"/>
    <property type="evidence" value="ECO:0007669"/>
    <property type="project" value="UniProtKB-KW"/>
</dbReference>
<evidence type="ECO:0000259" key="14">
    <source>
        <dbReference type="PROSITE" id="PS50507"/>
    </source>
</evidence>
<keyword evidence="13" id="KW-0812">Transmembrane</keyword>
<comment type="subunit">
    <text evidence="2">Monomer.</text>
</comment>
<dbReference type="SUPFAM" id="SSF50494">
    <property type="entry name" value="Trypsin-like serine proteases"/>
    <property type="match status" value="1"/>
</dbReference>
<keyword evidence="6" id="KW-0548">Nucleotidyltransferase</keyword>
<feature type="transmembrane region" description="Helical" evidence="13">
    <location>
        <begin position="336"/>
        <end position="356"/>
    </location>
</feature>
<evidence type="ECO:0000256" key="8">
    <source>
        <dbReference type="ARBA" id="ARBA00022758"/>
    </source>
</evidence>
<evidence type="ECO:0000256" key="3">
    <source>
        <dbReference type="ARBA" id="ARBA00019743"/>
    </source>
</evidence>
<evidence type="ECO:0000256" key="10">
    <source>
        <dbReference type="ARBA" id="ARBA00022953"/>
    </source>
</evidence>
<organism evidence="15">
    <name type="scientific">Dongbei arctic lamprey astrovirus 1</name>
    <dbReference type="NCBI Taxonomy" id="2116123"/>
    <lineage>
        <taxon>Viruses</taxon>
        <taxon>Riboviria</taxon>
        <taxon>Orthornavirae</taxon>
        <taxon>Pisuviricota</taxon>
        <taxon>Stelpaviricetes</taxon>
        <taxon>Stellavirales</taxon>
        <taxon>Astroviridae</taxon>
    </lineage>
</organism>
<feature type="region of interest" description="Disordered" evidence="12">
    <location>
        <begin position="730"/>
        <end position="751"/>
    </location>
</feature>
<evidence type="ECO:0000256" key="2">
    <source>
        <dbReference type="ARBA" id="ARBA00011245"/>
    </source>
</evidence>
<dbReference type="GO" id="GO:0039694">
    <property type="term" value="P:viral RNA genome replication"/>
    <property type="evidence" value="ECO:0007669"/>
    <property type="project" value="InterPro"/>
</dbReference>
<reference evidence="15" key="1">
    <citation type="journal article" date="2018" name="Nature">
        <title>The evolutionary history of vertebrate RNA viruses.</title>
        <authorList>
            <person name="Shi M."/>
            <person name="Lin X.D."/>
            <person name="Chen X."/>
            <person name="Tian J.H."/>
            <person name="Chen L.J."/>
            <person name="Li K."/>
            <person name="Wang W."/>
            <person name="Eden J.S."/>
            <person name="Shen J.J."/>
            <person name="Liu L."/>
            <person name="Holmes E.C."/>
            <person name="Zhang Y.Z."/>
        </authorList>
    </citation>
    <scope>NUCLEOTIDE SEQUENCE</scope>
    <source>
        <strain evidence="15">QSMS31209</strain>
    </source>
</reference>
<feature type="region of interest" description="Disordered" evidence="12">
    <location>
        <begin position="39"/>
        <end position="96"/>
    </location>
</feature>
<accession>A0A2P1GNB2</accession>
<evidence type="ECO:0000256" key="1">
    <source>
        <dbReference type="ARBA" id="ARBA00005873"/>
    </source>
</evidence>
<dbReference type="InterPro" id="IPR043128">
    <property type="entry name" value="Rev_trsase/Diguanyl_cyclase"/>
</dbReference>
<feature type="region of interest" description="Disordered" evidence="12">
    <location>
        <begin position="967"/>
        <end position="986"/>
    </location>
</feature>
<dbReference type="Pfam" id="PF00680">
    <property type="entry name" value="RdRP_1"/>
    <property type="match status" value="1"/>
</dbReference>
<keyword evidence="5" id="KW-0808">Transferase</keyword>
<dbReference type="GO" id="GO:0003723">
    <property type="term" value="F:RNA binding"/>
    <property type="evidence" value="ECO:0007669"/>
    <property type="project" value="InterPro"/>
</dbReference>
<keyword evidence="13" id="KW-1133">Transmembrane helix</keyword>
<dbReference type="GO" id="GO:0006351">
    <property type="term" value="P:DNA-templated transcription"/>
    <property type="evidence" value="ECO:0007669"/>
    <property type="project" value="InterPro"/>
</dbReference>
<feature type="transmembrane region" description="Helical" evidence="13">
    <location>
        <begin position="362"/>
        <end position="380"/>
    </location>
</feature>
<keyword evidence="8" id="KW-0688">Ribosomal frameshifting</keyword>
<evidence type="ECO:0000256" key="11">
    <source>
        <dbReference type="SAM" id="Coils"/>
    </source>
</evidence>
<dbReference type="EMBL" id="MG599891">
    <property type="protein sequence ID" value="AVM87496.1"/>
    <property type="molecule type" value="Genomic_RNA"/>
</dbReference>
<dbReference type="InterPro" id="IPR007094">
    <property type="entry name" value="RNA-dir_pol_PSvirus"/>
</dbReference>
<evidence type="ECO:0000256" key="9">
    <source>
        <dbReference type="ARBA" id="ARBA00022801"/>
    </source>
</evidence>
<dbReference type="GO" id="GO:0075523">
    <property type="term" value="P:viral translational frameshifting"/>
    <property type="evidence" value="ECO:0007669"/>
    <property type="project" value="UniProtKB-KW"/>
</dbReference>
<comment type="similarity">
    <text evidence="1">Belongs to the astroviridae polyprotein 1AB family.</text>
</comment>
<dbReference type="Gene3D" id="3.30.70.270">
    <property type="match status" value="1"/>
</dbReference>
<evidence type="ECO:0000256" key="13">
    <source>
        <dbReference type="SAM" id="Phobius"/>
    </source>
</evidence>
<dbReference type="InterPro" id="IPR009003">
    <property type="entry name" value="Peptidase_S1_PA"/>
</dbReference>
<keyword evidence="10" id="KW-0693">Viral RNA replication</keyword>
<keyword evidence="11" id="KW-0175">Coiled coil</keyword>
<keyword evidence="13" id="KW-0472">Membrane</keyword>
<dbReference type="InterPro" id="IPR043502">
    <property type="entry name" value="DNA/RNA_pol_sf"/>
</dbReference>
<dbReference type="GO" id="GO:0016787">
    <property type="term" value="F:hydrolase activity"/>
    <property type="evidence" value="ECO:0007669"/>
    <property type="project" value="UniProtKB-KW"/>
</dbReference>
<keyword evidence="7" id="KW-0547">Nucleotide-binding</keyword>
<evidence type="ECO:0000256" key="4">
    <source>
        <dbReference type="ARBA" id="ARBA00022484"/>
    </source>
</evidence>
<feature type="compositionally biased region" description="Polar residues" evidence="12">
    <location>
        <begin position="63"/>
        <end position="79"/>
    </location>
</feature>
<sequence>MYTEARGGFVRCADLITLFLRVLWWHFKNIFANKQLSGDTRKDKETTRQGCEQKPPQSCEAGSLNNKGSYGSTGKSPSTEGKGEMSGQDCGGAPSGRNRMAYQRRVSMFLYHGETECVDEFGGISLVNVRSITVGRLLWSDGNGLNWIFGGKRYTLYGNKLRSATATRSEVDRYHGIRSADTTMIYPVMMTAHRPEMSDAMTNTDICDISRDAYVPCVRAGSTSLWTIIVVALVMSSLIGIVRADGTEGSEYADHVKEWMEKHNPLKVNPEYVSLVRGYILQMAAFVVWVFVYTPLPTLLSCVFGVYRSHQFWTGGVHVVASLVLSLTSKYTIIPAIVGTAMSPFWALGCSVAWVLSVDPQNVVVCIAVLAACVIWKVGLELQMRPVADPISGTPMTAYSVVKMNCESCALCIMVSCLSAACHSGKSETFLVIAAIVAVMSCLLMPSEEYIVTQKNAKGQVVTVRVLPKVQARNGIWFKLRAKMAATRTSEAMWENCFRIYSGMYVSTGFQYKGLMWVLDHGIEEGKPVKFQGETRFAANKREPERIKLEHDGITGFGVDGPNVVKQPKMAESISDGWKTMIHYDPHGKKCASVFYGVWRDKTLTGFTDAQAGDSGSPVYDENGKLEAVYMGGGTGVGVFSPAMPLINKPPVIEPEEIEEQEPRTDYEEKEQTSVPIREEVGFESHTRVCGQSGELNEIKDLKLQMFALMESVKQMRGLLECQGFEFHKKKGKNKKRAQTEKDRKRKRTSHYRAYPRQNMKMFTDEEYEHLLNSGIPKETIAATARQRWVDHCEKNSMYTDREQEISSDSDSDESTTYGRHARISVYDYDTYELDAHAMSGMTFVKKIGANTRIDHGNGVVANYENMVPLEEFTRVSTEREHLVEAIEDMALQAEAYQAEIGNLRAEVEDLEEIRDRRDTDIENLECLVLRLKQDRSEQEEEKQSLMSLINELQNRKVAVEEKEMASAGTMTEEHGPGDWNKQKKKTKVSFEEKTPIVKDDLAYTAHASKKQPVKMPCGEVTTVPSGHWKYAIKHGKCSCGKQTECPKGEVFKDPCKKHCNHFWCAKQMDVKCDRVSCANLWCIEKRKGISDMTPKRERIRRWPICGSECCFLSGPEMLVQQEPVQLAPGYVSTQKLDLNRRPTRTAKPGHIEKTLAMENDTDYAPTSWGFEAYGNIFEKFNYAQPIHHDHSAWKIACELAYNEYAYMRGSKETPLPLTEKNPDSTPGIPAMFKYATENEMIEEEGLGCYLHALEELEEGKLDFLWYGFLKNEMIKREKVTKQDIRLICCAPAVYCRIGAYFEQSMNNKMKERCYTHEAKVGWSPFGDEFDTLMTEMQMNDSFIELDFTRYDGTIPEFVWDEVNNIRLSCYEGKHKNAYKNYRQNLHKRKMVLATGDMVVIDQGNPSGQYSTSPDNCIAHTLIWAYVISLWWKKCTGEYPELSDLNEYYQLFTYGDDHLSGYSFENKYGVREPEPNWVIETVREHVGMWIKPENIKTSRTVRGMTFCGMTIERRSHRWVGKYKADKIYASIVDPAQKVETLEDMASKLSSALLLTVYDNSHHSNKIRHVVERFQQIMPDWVPPSEHDLKSIWVGPKSTH</sequence>
<feature type="domain" description="RdRp catalytic" evidence="14">
    <location>
        <begin position="1341"/>
        <end position="1470"/>
    </location>
</feature>
<protein>
    <recommendedName>
        <fullName evidence="3">Non-structural polyprotein 1AB</fullName>
    </recommendedName>
</protein>